<keyword evidence="2" id="KW-1185">Reference proteome</keyword>
<name>A0A0C2Z8S9_HEBCY</name>
<dbReference type="AlphaFoldDB" id="A0A0C2Z8S9"/>
<organism evidence="1 2">
    <name type="scientific">Hebeloma cylindrosporum</name>
    <dbReference type="NCBI Taxonomy" id="76867"/>
    <lineage>
        <taxon>Eukaryota</taxon>
        <taxon>Fungi</taxon>
        <taxon>Dikarya</taxon>
        <taxon>Basidiomycota</taxon>
        <taxon>Agaricomycotina</taxon>
        <taxon>Agaricomycetes</taxon>
        <taxon>Agaricomycetidae</taxon>
        <taxon>Agaricales</taxon>
        <taxon>Agaricineae</taxon>
        <taxon>Hymenogastraceae</taxon>
        <taxon>Hebeloma</taxon>
    </lineage>
</organism>
<gene>
    <name evidence="1" type="ORF">M413DRAFT_438717</name>
</gene>
<reference evidence="2" key="2">
    <citation type="submission" date="2015-01" db="EMBL/GenBank/DDBJ databases">
        <title>Evolutionary Origins and Diversification of the Mycorrhizal Mutualists.</title>
        <authorList>
            <consortium name="DOE Joint Genome Institute"/>
            <consortium name="Mycorrhizal Genomics Consortium"/>
            <person name="Kohler A."/>
            <person name="Kuo A."/>
            <person name="Nagy L.G."/>
            <person name="Floudas D."/>
            <person name="Copeland A."/>
            <person name="Barry K.W."/>
            <person name="Cichocki N."/>
            <person name="Veneault-Fourrey C."/>
            <person name="LaButti K."/>
            <person name="Lindquist E.A."/>
            <person name="Lipzen A."/>
            <person name="Lundell T."/>
            <person name="Morin E."/>
            <person name="Murat C."/>
            <person name="Riley R."/>
            <person name="Ohm R."/>
            <person name="Sun H."/>
            <person name="Tunlid A."/>
            <person name="Henrissat B."/>
            <person name="Grigoriev I.V."/>
            <person name="Hibbett D.S."/>
            <person name="Martin F."/>
        </authorList>
    </citation>
    <scope>NUCLEOTIDE SEQUENCE [LARGE SCALE GENOMIC DNA]</scope>
    <source>
        <strain evidence="2">h7</strain>
    </source>
</reference>
<proteinExistence type="predicted"/>
<evidence type="ECO:0000313" key="2">
    <source>
        <dbReference type="Proteomes" id="UP000053424"/>
    </source>
</evidence>
<accession>A0A0C2Z8S9</accession>
<dbReference type="Proteomes" id="UP000053424">
    <property type="component" value="Unassembled WGS sequence"/>
</dbReference>
<evidence type="ECO:0000313" key="1">
    <source>
        <dbReference type="EMBL" id="KIM49532.1"/>
    </source>
</evidence>
<protein>
    <submittedName>
        <fullName evidence="1">Uncharacterized protein</fullName>
    </submittedName>
</protein>
<dbReference type="EMBL" id="KN831768">
    <property type="protein sequence ID" value="KIM49532.1"/>
    <property type="molecule type" value="Genomic_DNA"/>
</dbReference>
<reference evidence="1 2" key="1">
    <citation type="submission" date="2014-04" db="EMBL/GenBank/DDBJ databases">
        <authorList>
            <consortium name="DOE Joint Genome Institute"/>
            <person name="Kuo A."/>
            <person name="Gay G."/>
            <person name="Dore J."/>
            <person name="Kohler A."/>
            <person name="Nagy L.G."/>
            <person name="Floudas D."/>
            <person name="Copeland A."/>
            <person name="Barry K.W."/>
            <person name="Cichocki N."/>
            <person name="Veneault-Fourrey C."/>
            <person name="LaButti K."/>
            <person name="Lindquist E.A."/>
            <person name="Lipzen A."/>
            <person name="Lundell T."/>
            <person name="Morin E."/>
            <person name="Murat C."/>
            <person name="Sun H."/>
            <person name="Tunlid A."/>
            <person name="Henrissat B."/>
            <person name="Grigoriev I.V."/>
            <person name="Hibbett D.S."/>
            <person name="Martin F."/>
            <person name="Nordberg H.P."/>
            <person name="Cantor M.N."/>
            <person name="Hua S.X."/>
        </authorList>
    </citation>
    <scope>NUCLEOTIDE SEQUENCE [LARGE SCALE GENOMIC DNA]</scope>
    <source>
        <strain evidence="2">h7</strain>
    </source>
</reference>
<sequence>MVLEYALLDRVNAFKVIHAALGLDIHNRIRTLFYSVQIQASPATLLLDDRSVNA</sequence>
<dbReference type="HOGENOM" id="CLU_3050527_0_0_1"/>